<dbReference type="InterPro" id="IPR040410">
    <property type="entry name" value="UPF0658_Golgi"/>
</dbReference>
<feature type="region of interest" description="Disordered" evidence="1">
    <location>
        <begin position="121"/>
        <end position="149"/>
    </location>
</feature>
<feature type="compositionally biased region" description="Low complexity" evidence="1">
    <location>
        <begin position="121"/>
        <end position="132"/>
    </location>
</feature>
<dbReference type="STRING" id="436010.A0A166V279"/>
<gene>
    <name evidence="3" type="ORF">FIBSPDRAFT_907362</name>
</gene>
<feature type="transmembrane region" description="Helical" evidence="2">
    <location>
        <begin position="405"/>
        <end position="424"/>
    </location>
</feature>
<dbReference type="PANTHER" id="PTHR34391:SF2">
    <property type="entry name" value="TRP C-TERMINAL DOMAIN-CONTAINING PROTEIN"/>
    <property type="match status" value="1"/>
</dbReference>
<name>A0A166V279_9AGAM</name>
<evidence type="ECO:0000256" key="1">
    <source>
        <dbReference type="SAM" id="MobiDB-lite"/>
    </source>
</evidence>
<feature type="transmembrane region" description="Helical" evidence="2">
    <location>
        <begin position="263"/>
        <end position="282"/>
    </location>
</feature>
<evidence type="ECO:0000313" key="4">
    <source>
        <dbReference type="Proteomes" id="UP000076532"/>
    </source>
</evidence>
<dbReference type="GO" id="GO:0005794">
    <property type="term" value="C:Golgi apparatus"/>
    <property type="evidence" value="ECO:0007669"/>
    <property type="project" value="TreeGrafter"/>
</dbReference>
<feature type="transmembrane region" description="Helical" evidence="2">
    <location>
        <begin position="238"/>
        <end position="256"/>
    </location>
</feature>
<protein>
    <submittedName>
        <fullName evidence="3">Uncharacterized protein</fullName>
    </submittedName>
</protein>
<evidence type="ECO:0000313" key="3">
    <source>
        <dbReference type="EMBL" id="KZP32272.1"/>
    </source>
</evidence>
<dbReference type="PANTHER" id="PTHR34391">
    <property type="entry name" value="UPF0658 GOLGI APPARATUS MEMBRANE PROTEIN C1952.10C-RELATED"/>
    <property type="match status" value="1"/>
</dbReference>
<feature type="transmembrane region" description="Helical" evidence="2">
    <location>
        <begin position="318"/>
        <end position="339"/>
    </location>
</feature>
<feature type="transmembrane region" description="Helical" evidence="2">
    <location>
        <begin position="463"/>
        <end position="487"/>
    </location>
</feature>
<feature type="region of interest" description="Disordered" evidence="1">
    <location>
        <begin position="566"/>
        <end position="622"/>
    </location>
</feature>
<accession>A0A166V279</accession>
<dbReference type="AlphaFoldDB" id="A0A166V279"/>
<feature type="transmembrane region" description="Helical" evidence="2">
    <location>
        <begin position="359"/>
        <end position="385"/>
    </location>
</feature>
<keyword evidence="2" id="KW-0472">Membrane</keyword>
<proteinExistence type="predicted"/>
<dbReference type="Proteomes" id="UP000076532">
    <property type="component" value="Unassembled WGS sequence"/>
</dbReference>
<feature type="transmembrane region" description="Helical" evidence="2">
    <location>
        <begin position="431"/>
        <end position="451"/>
    </location>
</feature>
<reference evidence="3 4" key="1">
    <citation type="journal article" date="2016" name="Mol. Biol. Evol.">
        <title>Comparative Genomics of Early-Diverging Mushroom-Forming Fungi Provides Insights into the Origins of Lignocellulose Decay Capabilities.</title>
        <authorList>
            <person name="Nagy L.G."/>
            <person name="Riley R."/>
            <person name="Tritt A."/>
            <person name="Adam C."/>
            <person name="Daum C."/>
            <person name="Floudas D."/>
            <person name="Sun H."/>
            <person name="Yadav J.S."/>
            <person name="Pangilinan J."/>
            <person name="Larsson K.H."/>
            <person name="Matsuura K."/>
            <person name="Barry K."/>
            <person name="Labutti K."/>
            <person name="Kuo R."/>
            <person name="Ohm R.A."/>
            <person name="Bhattacharya S.S."/>
            <person name="Shirouzu T."/>
            <person name="Yoshinaga Y."/>
            <person name="Martin F.M."/>
            <person name="Grigoriev I.V."/>
            <person name="Hibbett D.S."/>
        </authorList>
    </citation>
    <scope>NUCLEOTIDE SEQUENCE [LARGE SCALE GENOMIC DNA]</scope>
    <source>
        <strain evidence="3 4">CBS 109695</strain>
    </source>
</reference>
<dbReference type="OrthoDB" id="2448307at2759"/>
<evidence type="ECO:0000256" key="2">
    <source>
        <dbReference type="SAM" id="Phobius"/>
    </source>
</evidence>
<keyword evidence="4" id="KW-1185">Reference proteome</keyword>
<keyword evidence="2" id="KW-0812">Transmembrane</keyword>
<keyword evidence="2" id="KW-1133">Transmembrane helix</keyword>
<dbReference type="EMBL" id="KV417486">
    <property type="protein sequence ID" value="KZP32272.1"/>
    <property type="molecule type" value="Genomic_DNA"/>
</dbReference>
<organism evidence="3 4">
    <name type="scientific">Athelia psychrophila</name>
    <dbReference type="NCBI Taxonomy" id="1759441"/>
    <lineage>
        <taxon>Eukaryota</taxon>
        <taxon>Fungi</taxon>
        <taxon>Dikarya</taxon>
        <taxon>Basidiomycota</taxon>
        <taxon>Agaricomycotina</taxon>
        <taxon>Agaricomycetes</taxon>
        <taxon>Agaricomycetidae</taxon>
        <taxon>Atheliales</taxon>
        <taxon>Atheliaceae</taxon>
        <taxon>Athelia</taxon>
    </lineage>
</organism>
<sequence length="622" mass="68192">MHVFGSKLKLMWKRITLSRLTIIYFLFSLCHCIVQVTFQVQAFSINEQAASLLHSISLQGNATAPNGFFVLTSSGLRLCDEVPSTFDTQTCSVIWNGTNLGNDYASVGSASIPSLAQTANTSASPTSISSPTQLSAPSNGETASATSTASTATSTASSVNHGSVQVKVTINGTTFVEYYKRSSDDDSGTIATSRVDGQTQVQINGLGWDNKTMSLDQTCLWALNYPVEILSNTKREDIAFIAFQFWVLGMSIVALLNESIPHIIASSLTHLLATAGAGYQIFHTANFKASFSKISTNGACQGVNLLPTYWTARGAAEIPSLVLNCIALVVSVFLSWRLLKLFGWMTFKRVGASFTINRIYQLVLILSIVIQLSLFFMVVTVALWIDQLWNGKIARLAKEALVYKVVFIIVLHLMVLWLMTGWFAVRRELRIPMLVFISLSFGYLIGWGAMFANATFRWTFVTWQFFSLIAIASALLTLSAFILGLVCRLNFGKGLLRYLDAHEHIPDEKISDSYLRSTDASDLEKVAFPSITQAIPTFSMAFGSGDDAPPPSQMFAGRQLGPRFFQDSAVPFESPPDSLRSDESSSVHSHGQEPPLTRHSRQSSEDSEGTLSVAGSKRWQIE</sequence>